<gene>
    <name evidence="8" type="ORF">SAMN04488563_0318</name>
</gene>
<dbReference type="InterPro" id="IPR052704">
    <property type="entry name" value="ECF_Sigma-70_Domain"/>
</dbReference>
<evidence type="ECO:0000259" key="7">
    <source>
        <dbReference type="Pfam" id="PF08281"/>
    </source>
</evidence>
<dbReference type="InterPro" id="IPR007627">
    <property type="entry name" value="RNA_pol_sigma70_r2"/>
</dbReference>
<dbReference type="InterPro" id="IPR032710">
    <property type="entry name" value="NTF2-like_dom_sf"/>
</dbReference>
<dbReference type="SUPFAM" id="SSF88659">
    <property type="entry name" value="Sigma3 and sigma4 domains of RNA polymerase sigma factors"/>
    <property type="match status" value="1"/>
</dbReference>
<dbReference type="GO" id="GO:0006352">
    <property type="term" value="P:DNA-templated transcription initiation"/>
    <property type="evidence" value="ECO:0007669"/>
    <property type="project" value="InterPro"/>
</dbReference>
<dbReference type="InterPro" id="IPR014284">
    <property type="entry name" value="RNA_pol_sigma-70_dom"/>
</dbReference>
<reference evidence="9" key="1">
    <citation type="submission" date="2016-10" db="EMBL/GenBank/DDBJ databases">
        <authorList>
            <person name="Varghese N."/>
            <person name="Submissions S."/>
        </authorList>
    </citation>
    <scope>NUCLEOTIDE SEQUENCE [LARGE SCALE GENOMIC DNA]</scope>
    <source>
        <strain evidence="9">DSM 45079</strain>
    </source>
</reference>
<evidence type="ECO:0000313" key="9">
    <source>
        <dbReference type="Proteomes" id="UP000182977"/>
    </source>
</evidence>
<dbReference type="SUPFAM" id="SSF54427">
    <property type="entry name" value="NTF2-like"/>
    <property type="match status" value="1"/>
</dbReference>
<proteinExistence type="inferred from homology"/>
<comment type="subunit">
    <text evidence="2">Interacts transiently with the RNA polymerase catalytic core formed by RpoA, RpoB, RpoC and RpoZ (2 alpha, 1 beta, 1 beta' and 1 omega subunit) to form the RNA polymerase holoenzyme that can initiate transcription.</text>
</comment>
<evidence type="ECO:0000256" key="2">
    <source>
        <dbReference type="ARBA" id="ARBA00011344"/>
    </source>
</evidence>
<dbReference type="InterPro" id="IPR013324">
    <property type="entry name" value="RNA_pol_sigma_r3/r4-like"/>
</dbReference>
<dbReference type="RefSeq" id="WP_046773037.1">
    <property type="nucleotide sequence ID" value="NZ_LBMC01000097.1"/>
</dbReference>
<dbReference type="AlphaFoldDB" id="A0A1H2G697"/>
<evidence type="ECO:0000256" key="1">
    <source>
        <dbReference type="ARBA" id="ARBA00010641"/>
    </source>
</evidence>
<dbReference type="Gene3D" id="3.10.450.50">
    <property type="match status" value="1"/>
</dbReference>
<dbReference type="Gene3D" id="1.10.10.10">
    <property type="entry name" value="Winged helix-like DNA-binding domain superfamily/Winged helix DNA-binding domain"/>
    <property type="match status" value="1"/>
</dbReference>
<feature type="domain" description="RNA polymerase sigma factor 70 region 4 type 2" evidence="7">
    <location>
        <begin position="111"/>
        <end position="160"/>
    </location>
</feature>
<accession>A0A1H2G697</accession>
<dbReference type="SUPFAM" id="SSF88946">
    <property type="entry name" value="Sigma2 domain of RNA polymerase sigma factors"/>
    <property type="match status" value="1"/>
</dbReference>
<evidence type="ECO:0000256" key="5">
    <source>
        <dbReference type="ARBA" id="ARBA00023163"/>
    </source>
</evidence>
<dbReference type="EMBL" id="LT629791">
    <property type="protein sequence ID" value="SDU15132.1"/>
    <property type="molecule type" value="Genomic_DNA"/>
</dbReference>
<name>A0A1H2G697_9ACTN</name>
<dbReference type="Proteomes" id="UP000182977">
    <property type="component" value="Chromosome I"/>
</dbReference>
<dbReference type="PANTHER" id="PTHR30173">
    <property type="entry name" value="SIGMA 19 FACTOR"/>
    <property type="match status" value="1"/>
</dbReference>
<comment type="similarity">
    <text evidence="1">Belongs to the sigma-70 factor family. ECF subfamily.</text>
</comment>
<keyword evidence="9" id="KW-1185">Reference proteome</keyword>
<feature type="domain" description="RNA polymerase sigma-70 region 2" evidence="6">
    <location>
        <begin position="11"/>
        <end position="74"/>
    </location>
</feature>
<evidence type="ECO:0000259" key="6">
    <source>
        <dbReference type="Pfam" id="PF04542"/>
    </source>
</evidence>
<protein>
    <submittedName>
        <fullName evidence="8">RNA polymerase sigma-70 factor, ECF subfamily</fullName>
    </submittedName>
</protein>
<evidence type="ECO:0000256" key="3">
    <source>
        <dbReference type="ARBA" id="ARBA00023015"/>
    </source>
</evidence>
<keyword evidence="5" id="KW-0804">Transcription</keyword>
<dbReference type="Pfam" id="PF08281">
    <property type="entry name" value="Sigma70_r4_2"/>
    <property type="match status" value="1"/>
</dbReference>
<dbReference type="GO" id="GO:0016987">
    <property type="term" value="F:sigma factor activity"/>
    <property type="evidence" value="ECO:0007669"/>
    <property type="project" value="UniProtKB-KW"/>
</dbReference>
<dbReference type="InterPro" id="IPR036388">
    <property type="entry name" value="WH-like_DNA-bd_sf"/>
</dbReference>
<dbReference type="Gene3D" id="1.10.1740.10">
    <property type="match status" value="1"/>
</dbReference>
<dbReference type="NCBIfam" id="TIGR02937">
    <property type="entry name" value="sigma70-ECF"/>
    <property type="match status" value="1"/>
</dbReference>
<sequence>MGEDDWLAGQFESHRTHLRAVAFRMLGSTSEAEDAVQESWLRVARAGTNGVDNLGGWLTTVVARVCLDMLRSRTARREQPLTTEPPGPAAAVNGVDPEREVLLADAVGPALLVVLDTLAPTERLAFVLHDLFAVPFDEIAPLVGRSPTAARQLASRARRRVQGVGAATRPPDADDVRRQRLVLDAFTAASRQGDFEALLAVLDPDVVMRADDVAVDLSLAARSRGAAPLGSLMHGPQAVADVFLNRARSTQRALIDGAIGLVWTAGGRPRGVFPFSVADGLVVEIDIVMDPDRISEFDIRLIDD</sequence>
<dbReference type="OrthoDB" id="3211555at2"/>
<evidence type="ECO:0000256" key="4">
    <source>
        <dbReference type="ARBA" id="ARBA00023082"/>
    </source>
</evidence>
<keyword evidence="4" id="KW-0731">Sigma factor</keyword>
<dbReference type="InterPro" id="IPR013249">
    <property type="entry name" value="RNA_pol_sigma70_r4_t2"/>
</dbReference>
<dbReference type="InterPro" id="IPR013325">
    <property type="entry name" value="RNA_pol_sigma_r2"/>
</dbReference>
<keyword evidence="3" id="KW-0805">Transcription regulation</keyword>
<organism evidence="8 9">
    <name type="scientific">Jiangella alkaliphila</name>
    <dbReference type="NCBI Taxonomy" id="419479"/>
    <lineage>
        <taxon>Bacteria</taxon>
        <taxon>Bacillati</taxon>
        <taxon>Actinomycetota</taxon>
        <taxon>Actinomycetes</taxon>
        <taxon>Jiangellales</taxon>
        <taxon>Jiangellaceae</taxon>
        <taxon>Jiangella</taxon>
    </lineage>
</organism>
<dbReference type="PANTHER" id="PTHR30173:SF43">
    <property type="entry name" value="ECF RNA POLYMERASE SIGMA FACTOR SIGI-RELATED"/>
    <property type="match status" value="1"/>
</dbReference>
<dbReference type="GO" id="GO:0003677">
    <property type="term" value="F:DNA binding"/>
    <property type="evidence" value="ECO:0007669"/>
    <property type="project" value="InterPro"/>
</dbReference>
<dbReference type="Pfam" id="PF04542">
    <property type="entry name" value="Sigma70_r2"/>
    <property type="match status" value="1"/>
</dbReference>
<evidence type="ECO:0000313" key="8">
    <source>
        <dbReference type="EMBL" id="SDU15132.1"/>
    </source>
</evidence>
<dbReference type="STRING" id="419479.SAMN04488563_0318"/>